<evidence type="ECO:0000313" key="8">
    <source>
        <dbReference type="EMBL" id="AGF49609.1"/>
    </source>
</evidence>
<dbReference type="GO" id="GO:0032267">
    <property type="term" value="F:tRNA(Ile)-lysidine synthase activity"/>
    <property type="evidence" value="ECO:0007669"/>
    <property type="project" value="UniProtKB-EC"/>
</dbReference>
<dbReference type="PANTHER" id="PTHR43033">
    <property type="entry name" value="TRNA(ILE)-LYSIDINE SYNTHASE-RELATED"/>
    <property type="match status" value="1"/>
</dbReference>
<dbReference type="Gene3D" id="3.40.50.620">
    <property type="entry name" value="HUPs"/>
    <property type="match status" value="1"/>
</dbReference>
<gene>
    <name evidence="6" type="primary">tilS</name>
    <name evidence="8" type="ORF">BCUE_0397</name>
</gene>
<keyword evidence="9" id="KW-1185">Reference proteome</keyword>
<dbReference type="SUPFAM" id="SSF52402">
    <property type="entry name" value="Adenine nucleotide alpha hydrolases-like"/>
    <property type="match status" value="1"/>
</dbReference>
<dbReference type="PANTHER" id="PTHR43033:SF1">
    <property type="entry name" value="TRNA(ILE)-LYSIDINE SYNTHASE-RELATED"/>
    <property type="match status" value="1"/>
</dbReference>
<evidence type="ECO:0000256" key="2">
    <source>
        <dbReference type="ARBA" id="ARBA00022694"/>
    </source>
</evidence>
<dbReference type="Gene3D" id="1.20.59.20">
    <property type="match status" value="1"/>
</dbReference>
<dbReference type="GO" id="GO:0005524">
    <property type="term" value="F:ATP binding"/>
    <property type="evidence" value="ECO:0007669"/>
    <property type="project" value="UniProtKB-UniRule"/>
</dbReference>
<dbReference type="EMBL" id="CP003807">
    <property type="protein sequence ID" value="AGF49609.1"/>
    <property type="molecule type" value="Genomic_DNA"/>
</dbReference>
<reference evidence="8 9" key="1">
    <citation type="journal article" date="2013" name="Genome Biol. Evol.">
        <title>Genome evolution and phylogenomic analysis of candidatus kinetoplastibacterium, the betaproteobacterial endosymbionts of strigomonas and angomonas.</title>
        <authorList>
            <person name="Alves J.M."/>
            <person name="Serrano M.G."/>
            <person name="Maia da Silva F."/>
            <person name="Voegtly L.J."/>
            <person name="Matveyev A.V."/>
            <person name="Teixeira M.M."/>
            <person name="Camargo E.P."/>
            <person name="Buck G.A."/>
        </authorList>
    </citation>
    <scope>NUCLEOTIDE SEQUENCE [LARGE SCALE GENOMIC DNA]</scope>
    <source>
        <strain evidence="8 9">TCC012E</strain>
    </source>
</reference>
<keyword evidence="6" id="KW-0963">Cytoplasm</keyword>
<dbReference type="GO" id="GO:0006400">
    <property type="term" value="P:tRNA modification"/>
    <property type="evidence" value="ECO:0007669"/>
    <property type="project" value="UniProtKB-UniRule"/>
</dbReference>
<keyword evidence="1 6" id="KW-0436">Ligase</keyword>
<dbReference type="NCBIfam" id="TIGR02432">
    <property type="entry name" value="lysidine_TilS_N"/>
    <property type="match status" value="1"/>
</dbReference>
<organism evidence="8 9">
    <name type="scientific">Candidatus Kinetoplastidibacterium blastocrithidiae TCC012E</name>
    <dbReference type="NCBI Taxonomy" id="1208922"/>
    <lineage>
        <taxon>Bacteria</taxon>
        <taxon>Pseudomonadati</taxon>
        <taxon>Pseudomonadota</taxon>
        <taxon>Betaproteobacteria</taxon>
        <taxon>Candidatus Kinetoplastidibacterium</taxon>
    </lineage>
</organism>
<comment type="subcellular location">
    <subcellularLocation>
        <location evidence="6">Cytoplasm</location>
    </subcellularLocation>
</comment>
<proteinExistence type="inferred from homology"/>
<evidence type="ECO:0000256" key="5">
    <source>
        <dbReference type="ARBA" id="ARBA00048539"/>
    </source>
</evidence>
<evidence type="ECO:0000256" key="6">
    <source>
        <dbReference type="HAMAP-Rule" id="MF_01161"/>
    </source>
</evidence>
<keyword evidence="4 6" id="KW-0067">ATP-binding</keyword>
<evidence type="ECO:0000259" key="7">
    <source>
        <dbReference type="Pfam" id="PF01171"/>
    </source>
</evidence>
<dbReference type="RefSeq" id="WP_015237882.1">
    <property type="nucleotide sequence ID" value="NC_020285.1"/>
</dbReference>
<feature type="binding site" evidence="6">
    <location>
        <begin position="31"/>
        <end position="36"/>
    </location>
    <ligand>
        <name>ATP</name>
        <dbReference type="ChEBI" id="CHEBI:30616"/>
    </ligand>
</feature>
<evidence type="ECO:0000256" key="4">
    <source>
        <dbReference type="ARBA" id="ARBA00022840"/>
    </source>
</evidence>
<dbReference type="HAMAP" id="MF_01161">
    <property type="entry name" value="tRNA_Ile_lys_synt"/>
    <property type="match status" value="1"/>
</dbReference>
<dbReference type="SUPFAM" id="SSF82829">
    <property type="entry name" value="MesJ substrate recognition domain-like"/>
    <property type="match status" value="1"/>
</dbReference>
<dbReference type="CDD" id="cd01992">
    <property type="entry name" value="TilS_N"/>
    <property type="match status" value="1"/>
</dbReference>
<keyword evidence="3 6" id="KW-0547">Nucleotide-binding</keyword>
<dbReference type="InterPro" id="IPR012094">
    <property type="entry name" value="tRNA_Ile_lys_synt"/>
</dbReference>
<comment type="function">
    <text evidence="6">Ligates lysine onto the cytidine present at position 34 of the AUA codon-specific tRNA(Ile) that contains the anticodon CAU, in an ATP-dependent manner. Cytidine is converted to lysidine, thus changing the amino acid specificity of the tRNA from methionine to isoleucine.</text>
</comment>
<dbReference type="Proteomes" id="UP000011563">
    <property type="component" value="Chromosome"/>
</dbReference>
<evidence type="ECO:0000313" key="9">
    <source>
        <dbReference type="Proteomes" id="UP000011563"/>
    </source>
</evidence>
<comment type="similarity">
    <text evidence="6">Belongs to the tRNA(Ile)-lysidine synthase family.</text>
</comment>
<dbReference type="KEGG" id="kbt:BCUE_0397"/>
<dbReference type="GO" id="GO:0005737">
    <property type="term" value="C:cytoplasm"/>
    <property type="evidence" value="ECO:0007669"/>
    <property type="project" value="UniProtKB-SubCell"/>
</dbReference>
<dbReference type="InterPro" id="IPR012795">
    <property type="entry name" value="tRNA_Ile_lys_synt_N"/>
</dbReference>
<dbReference type="Pfam" id="PF01171">
    <property type="entry name" value="ATP_bind_3"/>
    <property type="match status" value="1"/>
</dbReference>
<name>M1M359_9PROT</name>
<comment type="domain">
    <text evidence="6">The N-terminal region contains the highly conserved SGGXDS motif, predicted to be a P-loop motif involved in ATP binding.</text>
</comment>
<dbReference type="InterPro" id="IPR014729">
    <property type="entry name" value="Rossmann-like_a/b/a_fold"/>
</dbReference>
<evidence type="ECO:0000256" key="3">
    <source>
        <dbReference type="ARBA" id="ARBA00022741"/>
    </source>
</evidence>
<protein>
    <recommendedName>
        <fullName evidence="6">tRNA(Ile)-lysidine synthase</fullName>
        <ecNumber evidence="6">6.3.4.19</ecNumber>
    </recommendedName>
    <alternativeName>
        <fullName evidence="6">tRNA(Ile)-2-lysyl-cytidine synthase</fullName>
    </alternativeName>
    <alternativeName>
        <fullName evidence="6">tRNA(Ile)-lysidine synthetase</fullName>
    </alternativeName>
</protein>
<feature type="domain" description="tRNA(Ile)-lysidine/2-thiocytidine synthase N-terminal" evidence="7">
    <location>
        <begin position="26"/>
        <end position="209"/>
    </location>
</feature>
<dbReference type="InterPro" id="IPR011063">
    <property type="entry name" value="TilS/TtcA_N"/>
</dbReference>
<dbReference type="HOGENOM" id="CLU_018869_2_1_4"/>
<accession>M1M359</accession>
<sequence>MYVVPEHLYNSLRSSLLSLEALPKRIAVGFSGGMDSAMLSIVATKVTYDLNISLFLFHINHCLQDDSDSWSKNACNLASLLNTPFHEKKIHVDRKSKHGLEASARDSRYKAFDSLLDFYEIKHLLLAHHKDDQAETVLLRLLRGSGIKGMGAMRHISIKNGKSYIRPWLNISKEMISSEMRLFSNLNSWHPINDPTNVDMSTARSIIRACLAPQLDKYWPRWRDSLCRNAYHMSSASDVLENLAKLDFDDIKTNSSSCFSLSKWRSINSTYRKIQVLRYWFLVNNLNMPTESFINNLYRQLSNLHALGYDRFMKLKYGAYIIVCRKGLVWVELSKLINY</sequence>
<dbReference type="AlphaFoldDB" id="M1M359"/>
<dbReference type="PATRIC" id="fig|1208922.3.peg.161"/>
<dbReference type="EC" id="6.3.4.19" evidence="6"/>
<keyword evidence="2 6" id="KW-0819">tRNA processing</keyword>
<evidence type="ECO:0000256" key="1">
    <source>
        <dbReference type="ARBA" id="ARBA00022598"/>
    </source>
</evidence>
<comment type="catalytic activity">
    <reaction evidence="5 6">
        <text>cytidine(34) in tRNA(Ile2) + L-lysine + ATP = lysidine(34) in tRNA(Ile2) + AMP + diphosphate + H(+)</text>
        <dbReference type="Rhea" id="RHEA:43744"/>
        <dbReference type="Rhea" id="RHEA-COMP:10625"/>
        <dbReference type="Rhea" id="RHEA-COMP:10670"/>
        <dbReference type="ChEBI" id="CHEBI:15378"/>
        <dbReference type="ChEBI" id="CHEBI:30616"/>
        <dbReference type="ChEBI" id="CHEBI:32551"/>
        <dbReference type="ChEBI" id="CHEBI:33019"/>
        <dbReference type="ChEBI" id="CHEBI:82748"/>
        <dbReference type="ChEBI" id="CHEBI:83665"/>
        <dbReference type="ChEBI" id="CHEBI:456215"/>
        <dbReference type="EC" id="6.3.4.19"/>
    </reaction>
</comment>